<name>A0AAV9R1S9_9TELE</name>
<gene>
    <name evidence="1" type="ORF">CRENBAI_017293</name>
</gene>
<dbReference type="Proteomes" id="UP001311232">
    <property type="component" value="Unassembled WGS sequence"/>
</dbReference>
<comment type="caution">
    <text evidence="1">The sequence shown here is derived from an EMBL/GenBank/DDBJ whole genome shotgun (WGS) entry which is preliminary data.</text>
</comment>
<evidence type="ECO:0000313" key="2">
    <source>
        <dbReference type="Proteomes" id="UP001311232"/>
    </source>
</evidence>
<protein>
    <submittedName>
        <fullName evidence="1">Uncharacterized protein</fullName>
    </submittedName>
</protein>
<keyword evidence="2" id="KW-1185">Reference proteome</keyword>
<proteinExistence type="predicted"/>
<accession>A0AAV9R1S9</accession>
<organism evidence="1 2">
    <name type="scientific">Crenichthys baileyi</name>
    <name type="common">White River springfish</name>
    <dbReference type="NCBI Taxonomy" id="28760"/>
    <lineage>
        <taxon>Eukaryota</taxon>
        <taxon>Metazoa</taxon>
        <taxon>Chordata</taxon>
        <taxon>Craniata</taxon>
        <taxon>Vertebrata</taxon>
        <taxon>Euteleostomi</taxon>
        <taxon>Actinopterygii</taxon>
        <taxon>Neopterygii</taxon>
        <taxon>Teleostei</taxon>
        <taxon>Neoteleostei</taxon>
        <taxon>Acanthomorphata</taxon>
        <taxon>Ovalentaria</taxon>
        <taxon>Atherinomorphae</taxon>
        <taxon>Cyprinodontiformes</taxon>
        <taxon>Goodeidae</taxon>
        <taxon>Crenichthys</taxon>
    </lineage>
</organism>
<dbReference type="AlphaFoldDB" id="A0AAV9R1S9"/>
<evidence type="ECO:0000313" key="1">
    <source>
        <dbReference type="EMBL" id="KAK5602982.1"/>
    </source>
</evidence>
<reference evidence="1 2" key="1">
    <citation type="submission" date="2021-06" db="EMBL/GenBank/DDBJ databases">
        <authorList>
            <person name="Palmer J.M."/>
        </authorList>
    </citation>
    <scope>NUCLEOTIDE SEQUENCE [LARGE SCALE GENOMIC DNA]</scope>
    <source>
        <strain evidence="1 2">MEX-2019</strain>
        <tissue evidence="1">Muscle</tissue>
    </source>
</reference>
<dbReference type="EMBL" id="JAHHUM010002597">
    <property type="protein sequence ID" value="KAK5602982.1"/>
    <property type="molecule type" value="Genomic_DNA"/>
</dbReference>
<sequence length="124" mass="14243">MKVLQGFSERTITFNADMVYIISLYVFFHEKIMRLHCSHGEFAFRNLCGLHLICSATTEPAKMMCSERLDKASKTMRSQIISCHIEHRTIDALTKGFNEDTLLLDVKTMWATLIIGEHFGENLV</sequence>